<organism evidence="2">
    <name type="scientific">Zea mays</name>
    <name type="common">Maize</name>
    <dbReference type="NCBI Taxonomy" id="4577"/>
    <lineage>
        <taxon>Eukaryota</taxon>
        <taxon>Viridiplantae</taxon>
        <taxon>Streptophyta</taxon>
        <taxon>Embryophyta</taxon>
        <taxon>Tracheophyta</taxon>
        <taxon>Spermatophyta</taxon>
        <taxon>Magnoliopsida</taxon>
        <taxon>Liliopsida</taxon>
        <taxon>Poales</taxon>
        <taxon>Poaceae</taxon>
        <taxon>PACMAD clade</taxon>
        <taxon>Panicoideae</taxon>
        <taxon>Andropogonodae</taxon>
        <taxon>Andropogoneae</taxon>
        <taxon>Tripsacinae</taxon>
        <taxon>Zea</taxon>
    </lineage>
</organism>
<accession>A0A317Y0H8</accession>
<evidence type="ECO:0000256" key="1">
    <source>
        <dbReference type="SAM" id="SignalP"/>
    </source>
</evidence>
<dbReference type="EMBL" id="NCVQ01000001">
    <property type="protein sequence ID" value="PWZ52137.1"/>
    <property type="molecule type" value="Genomic_DNA"/>
</dbReference>
<feature type="chain" id="PRO_5016256048" description="Secreted protein" evidence="1">
    <location>
        <begin position="28"/>
        <end position="97"/>
    </location>
</feature>
<protein>
    <recommendedName>
        <fullName evidence="3">Secreted protein</fullName>
    </recommendedName>
</protein>
<reference evidence="2" key="1">
    <citation type="journal article" date="2018" name="Nat. Genet.">
        <title>Extensive intraspecific gene order and gene structural variations between Mo17 and other maize genomes.</title>
        <authorList>
            <person name="Sun S."/>
            <person name="Zhou Y."/>
            <person name="Chen J."/>
            <person name="Shi J."/>
            <person name="Zhao H."/>
            <person name="Zhao H."/>
            <person name="Song W."/>
            <person name="Zhang M."/>
            <person name="Cui Y."/>
            <person name="Dong X."/>
            <person name="Liu H."/>
            <person name="Ma X."/>
            <person name="Jiao Y."/>
            <person name="Wang B."/>
            <person name="Wei X."/>
            <person name="Stein J.C."/>
            <person name="Glaubitz J.C."/>
            <person name="Lu F."/>
            <person name="Yu G."/>
            <person name="Liang C."/>
            <person name="Fengler K."/>
            <person name="Li B."/>
            <person name="Rafalski A."/>
            <person name="Schnable P.S."/>
            <person name="Ware D.H."/>
            <person name="Buckler E.S."/>
            <person name="Lai J."/>
        </authorList>
    </citation>
    <scope>NUCLEOTIDE SEQUENCE [LARGE SCALE GENOMIC DNA]</scope>
    <source>
        <tissue evidence="2">Seedling</tissue>
    </source>
</reference>
<proteinExistence type="predicted"/>
<dbReference type="AlphaFoldDB" id="A0A317Y0H8"/>
<comment type="caution">
    <text evidence="2">The sequence shown here is derived from an EMBL/GenBank/DDBJ whole genome shotgun (WGS) entry which is preliminary data.</text>
</comment>
<name>A0A317Y0H8_MAIZE</name>
<dbReference type="Proteomes" id="UP000251960">
    <property type="component" value="Chromosome 1"/>
</dbReference>
<evidence type="ECO:0008006" key="3">
    <source>
        <dbReference type="Google" id="ProtNLM"/>
    </source>
</evidence>
<keyword evidence="1" id="KW-0732">Signal</keyword>
<gene>
    <name evidence="2" type="ORF">Zm00014a_025555</name>
</gene>
<feature type="signal peptide" evidence="1">
    <location>
        <begin position="1"/>
        <end position="27"/>
    </location>
</feature>
<sequence>MAASGGCGGGSWLGLVQVLWGGALSFATSPLTSLRVAHSAGDTGGDSATMASSWVRRGLVWSYSRQIWLPGGDVWQQQVDSSGPGGDCGVCATGRRR</sequence>
<evidence type="ECO:0000313" key="2">
    <source>
        <dbReference type="EMBL" id="PWZ52137.1"/>
    </source>
</evidence>